<dbReference type="Pfam" id="PF02311">
    <property type="entry name" value="AraC_binding"/>
    <property type="match status" value="1"/>
</dbReference>
<dbReference type="PROSITE" id="PS01124">
    <property type="entry name" value="HTH_ARAC_FAMILY_2"/>
    <property type="match status" value="1"/>
</dbReference>
<dbReference type="SUPFAM" id="SSF46689">
    <property type="entry name" value="Homeodomain-like"/>
    <property type="match status" value="2"/>
</dbReference>
<keyword evidence="6" id="KW-1185">Reference proteome</keyword>
<keyword evidence="1" id="KW-0805">Transcription regulation</keyword>
<dbReference type="PANTHER" id="PTHR43280">
    <property type="entry name" value="ARAC-FAMILY TRANSCRIPTIONAL REGULATOR"/>
    <property type="match status" value="1"/>
</dbReference>
<sequence length="282" mass="33367">MKNYWQKASMTVNDNSILNFGTPSYEVVKNLLYIQECGFFSKKDSYFTERKDLDSYLILVTVAGTGQLIYDDVKYTLSRNTIFFLDCHKYQFYKPLKDWQFYFVHINGSNLHYYFDRYYYDKTPIAYIESDAFINTLKLIINDNSSDNENAFITTLMIYELLTDLILAKLKTKAIATPKTLKKIRYYLDNHYAEKISLADLVIHFNVSKSYIEKGFQEYFEISPISYLNKVRVNKAKALLRNTDSQLDIISEIIGVNDTSYFVKIFKRYTGLTPAKYRRKWR</sequence>
<evidence type="ECO:0000259" key="4">
    <source>
        <dbReference type="PROSITE" id="PS01124"/>
    </source>
</evidence>
<evidence type="ECO:0000256" key="3">
    <source>
        <dbReference type="ARBA" id="ARBA00023163"/>
    </source>
</evidence>
<reference evidence="6" key="1">
    <citation type="journal article" date="2019" name="Int. J. Syst. Evol. Microbiol.">
        <title>The Global Catalogue of Microorganisms (GCM) 10K type strain sequencing project: providing services to taxonomists for standard genome sequencing and annotation.</title>
        <authorList>
            <consortium name="The Broad Institute Genomics Platform"/>
            <consortium name="The Broad Institute Genome Sequencing Center for Infectious Disease"/>
            <person name="Wu L."/>
            <person name="Ma J."/>
        </authorList>
    </citation>
    <scope>NUCLEOTIDE SEQUENCE [LARGE SCALE GENOMIC DNA]</scope>
    <source>
        <strain evidence="6">CCM 8896</strain>
    </source>
</reference>
<dbReference type="Proteomes" id="UP001597267">
    <property type="component" value="Unassembled WGS sequence"/>
</dbReference>
<evidence type="ECO:0000313" key="6">
    <source>
        <dbReference type="Proteomes" id="UP001597267"/>
    </source>
</evidence>
<dbReference type="PANTHER" id="PTHR43280:SF2">
    <property type="entry name" value="HTH-TYPE TRANSCRIPTIONAL REGULATOR EXSA"/>
    <property type="match status" value="1"/>
</dbReference>
<dbReference type="SMART" id="SM00342">
    <property type="entry name" value="HTH_ARAC"/>
    <property type="match status" value="1"/>
</dbReference>
<keyword evidence="2" id="KW-0238">DNA-binding</keyword>
<dbReference type="Pfam" id="PF12833">
    <property type="entry name" value="HTH_18"/>
    <property type="match status" value="1"/>
</dbReference>
<evidence type="ECO:0000256" key="2">
    <source>
        <dbReference type="ARBA" id="ARBA00023125"/>
    </source>
</evidence>
<dbReference type="InterPro" id="IPR003313">
    <property type="entry name" value="AraC-bd"/>
</dbReference>
<dbReference type="RefSeq" id="WP_164507048.1">
    <property type="nucleotide sequence ID" value="NZ_JBHTOP010000022.1"/>
</dbReference>
<dbReference type="Gene3D" id="1.10.10.60">
    <property type="entry name" value="Homeodomain-like"/>
    <property type="match status" value="2"/>
</dbReference>
<comment type="caution">
    <text evidence="5">The sequence shown here is derived from an EMBL/GenBank/DDBJ whole genome shotgun (WGS) entry which is preliminary data.</text>
</comment>
<accession>A0ABW4J8P3</accession>
<keyword evidence="3" id="KW-0804">Transcription</keyword>
<dbReference type="InterPro" id="IPR018060">
    <property type="entry name" value="HTH_AraC"/>
</dbReference>
<evidence type="ECO:0000313" key="5">
    <source>
        <dbReference type="EMBL" id="MFD1671976.1"/>
    </source>
</evidence>
<dbReference type="PROSITE" id="PS00041">
    <property type="entry name" value="HTH_ARAC_FAMILY_1"/>
    <property type="match status" value="1"/>
</dbReference>
<name>A0ABW4J8P3_9LACO</name>
<gene>
    <name evidence="5" type="ORF">ACFQ5M_07710</name>
</gene>
<protein>
    <submittedName>
        <fullName evidence="5">AraC family transcriptional regulator</fullName>
    </submittedName>
</protein>
<dbReference type="SUPFAM" id="SSF51215">
    <property type="entry name" value="Regulatory protein AraC"/>
    <property type="match status" value="1"/>
</dbReference>
<dbReference type="InterPro" id="IPR009057">
    <property type="entry name" value="Homeodomain-like_sf"/>
</dbReference>
<dbReference type="InterPro" id="IPR018062">
    <property type="entry name" value="HTH_AraC-typ_CS"/>
</dbReference>
<feature type="domain" description="HTH araC/xylS-type" evidence="4">
    <location>
        <begin position="182"/>
        <end position="280"/>
    </location>
</feature>
<dbReference type="InterPro" id="IPR037923">
    <property type="entry name" value="HTH-like"/>
</dbReference>
<organism evidence="5 6">
    <name type="scientific">Agrilactobacillus yilanensis</name>
    <dbReference type="NCBI Taxonomy" id="2485997"/>
    <lineage>
        <taxon>Bacteria</taxon>
        <taxon>Bacillati</taxon>
        <taxon>Bacillota</taxon>
        <taxon>Bacilli</taxon>
        <taxon>Lactobacillales</taxon>
        <taxon>Lactobacillaceae</taxon>
        <taxon>Agrilactobacillus</taxon>
    </lineage>
</organism>
<proteinExistence type="predicted"/>
<evidence type="ECO:0000256" key="1">
    <source>
        <dbReference type="ARBA" id="ARBA00023015"/>
    </source>
</evidence>
<dbReference type="EMBL" id="JBHTOP010000022">
    <property type="protein sequence ID" value="MFD1671976.1"/>
    <property type="molecule type" value="Genomic_DNA"/>
</dbReference>